<evidence type="ECO:0000313" key="3">
    <source>
        <dbReference type="Proteomes" id="UP000635606"/>
    </source>
</evidence>
<gene>
    <name evidence="2" type="ORF">Voc01_089460</name>
</gene>
<dbReference type="SUPFAM" id="SSF51713">
    <property type="entry name" value="tRNA-guanine transglycosylase"/>
    <property type="match status" value="1"/>
</dbReference>
<name>A0A8J4A1D2_9ACTN</name>
<accession>A0A8J4A1D2</accession>
<reference evidence="2" key="1">
    <citation type="submission" date="2021-01" db="EMBL/GenBank/DDBJ databases">
        <title>Whole genome shotgun sequence of Virgisporangium ochraceum NBRC 16418.</title>
        <authorList>
            <person name="Komaki H."/>
            <person name="Tamura T."/>
        </authorList>
    </citation>
    <scope>NUCLEOTIDE SEQUENCE</scope>
    <source>
        <strain evidence="2">NBRC 16418</strain>
    </source>
</reference>
<feature type="domain" description="tRNA-guanine(15) transglycosylase-like" evidence="1">
    <location>
        <begin position="114"/>
        <end position="371"/>
    </location>
</feature>
<dbReference type="InterPro" id="IPR053537">
    <property type="entry name" value="DNA-guanine_TGase"/>
</dbReference>
<protein>
    <recommendedName>
        <fullName evidence="1">tRNA-guanine(15) transglycosylase-like domain-containing protein</fullName>
    </recommendedName>
</protein>
<dbReference type="InterPro" id="IPR002616">
    <property type="entry name" value="tRNA_ribo_trans-like"/>
</dbReference>
<evidence type="ECO:0000259" key="1">
    <source>
        <dbReference type="Pfam" id="PF01702"/>
    </source>
</evidence>
<organism evidence="2 3">
    <name type="scientific">Virgisporangium ochraceum</name>
    <dbReference type="NCBI Taxonomy" id="65505"/>
    <lineage>
        <taxon>Bacteria</taxon>
        <taxon>Bacillati</taxon>
        <taxon>Actinomycetota</taxon>
        <taxon>Actinomycetes</taxon>
        <taxon>Micromonosporales</taxon>
        <taxon>Micromonosporaceae</taxon>
        <taxon>Virgisporangium</taxon>
    </lineage>
</organism>
<dbReference type="RefSeq" id="WP_275423818.1">
    <property type="nucleotide sequence ID" value="NZ_BOPH01000129.1"/>
</dbReference>
<proteinExistence type="predicted"/>
<dbReference type="AlphaFoldDB" id="A0A8J4A1D2"/>
<keyword evidence="3" id="KW-1185">Reference proteome</keyword>
<dbReference type="Gene3D" id="3.20.20.105">
    <property type="entry name" value="Queuine tRNA-ribosyltransferase-like"/>
    <property type="match status" value="1"/>
</dbReference>
<dbReference type="EMBL" id="BOPH01000129">
    <property type="protein sequence ID" value="GIJ74029.1"/>
    <property type="molecule type" value="Genomic_DNA"/>
</dbReference>
<dbReference type="InterPro" id="IPR036511">
    <property type="entry name" value="TGT-like_sf"/>
</dbReference>
<evidence type="ECO:0000313" key="2">
    <source>
        <dbReference type="EMBL" id="GIJ74029.1"/>
    </source>
</evidence>
<dbReference type="NCBIfam" id="NF041059">
    <property type="entry name" value="DpdA"/>
    <property type="match status" value="1"/>
</dbReference>
<sequence>MIRYYFPDSRDRISSTYDLVNDEYSPFRVHERDDLYAHEALDPPPYDGILVSKAIVDGSVRSAGKYTGAQREGLYKLGVRSFFRLPRNVDTMGDCGAFNYAGEYDPPDTVDEVLDFYERCGFDAGVSVDHVIVQYDAAATEARANPDWVRRRQISLQYAEEFLRASRSRRSRVQPIGAAQGWSPASYADSVYHLRRMGYERVALGGMVPLKSPEIIACLRAIAEMDFDRPEIHLLGVTRVKDMANFAALGVTSFDSAAPFRQAFMDDRDNYQTARTTYVAIRVPQVDGNVTLKRRILAGHVTQREALVVERQCLQVLRAYDGGRTEFDAALAVLGEYERILDVKKSHLSDYARTLADRPWAECTCSLCREHGIEIAIFRGTERTKRRGFHNLAVFAERVRQVGI</sequence>
<dbReference type="Pfam" id="PF01702">
    <property type="entry name" value="TGT"/>
    <property type="match status" value="1"/>
</dbReference>
<dbReference type="Proteomes" id="UP000635606">
    <property type="component" value="Unassembled WGS sequence"/>
</dbReference>
<dbReference type="GO" id="GO:0006400">
    <property type="term" value="P:tRNA modification"/>
    <property type="evidence" value="ECO:0007669"/>
    <property type="project" value="InterPro"/>
</dbReference>
<comment type="caution">
    <text evidence="2">The sequence shown here is derived from an EMBL/GenBank/DDBJ whole genome shotgun (WGS) entry which is preliminary data.</text>
</comment>